<dbReference type="PANTHER" id="PTHR37162">
    <property type="entry name" value="HAT FAMILY DIMERISATION DOMAINCONTAINING PROTEIN-RELATED"/>
    <property type="match status" value="1"/>
</dbReference>
<evidence type="ECO:0000313" key="2">
    <source>
        <dbReference type="EMBL" id="KAK9962839.1"/>
    </source>
</evidence>
<name>A0AAW1ZR72_CULAL</name>
<dbReference type="PANTHER" id="PTHR37162:SF1">
    <property type="entry name" value="BED-TYPE DOMAIN-CONTAINING PROTEIN"/>
    <property type="match status" value="1"/>
</dbReference>
<keyword evidence="3" id="KW-1185">Reference proteome</keyword>
<sequence>MVVSRILRLYNALRSYFGSIHEKQARCVRLREVFQDPMSEIHLLFYQSTLIIFTHFNLLFQRQDPCVYLLHEQIRFFIKKLLSKFLKPGAFRGVNVDTVDLRDEESQLPDSQLGVGFTTRTTLNRLVEAGDISKDSAKKFHVAARSFFVKAVEYATAKLPLHDPVLEHSRFVDFRQKMDTSLDDVLYFVHRFNHLLPYNQPREQDQLNDEFLEYQMMEEEDIPASIWGEAVIRTNEDGEYHRMDRLWGYLGSLKNWASGILKFPKLSKVAQIVLSLPHSNADAERTFLVIGLNKTDTWKRLSLDGTLSSIITMKMSSLEPCFRYEPPAEVVKQAKTATVAYNTPHL</sequence>
<dbReference type="InterPro" id="IPR012337">
    <property type="entry name" value="RNaseH-like_sf"/>
</dbReference>
<dbReference type="SUPFAM" id="SSF53098">
    <property type="entry name" value="Ribonuclease H-like"/>
    <property type="match status" value="1"/>
</dbReference>
<dbReference type="Proteomes" id="UP001479290">
    <property type="component" value="Unassembled WGS sequence"/>
</dbReference>
<feature type="domain" description="HAT C-terminal dimerisation" evidence="1">
    <location>
        <begin position="252"/>
        <end position="288"/>
    </location>
</feature>
<reference evidence="2 3" key="1">
    <citation type="submission" date="2024-05" db="EMBL/GenBank/DDBJ databases">
        <title>A high-quality chromosomal-level genome assembly of Topmouth culter (Culter alburnus).</title>
        <authorList>
            <person name="Zhao H."/>
        </authorList>
    </citation>
    <scope>NUCLEOTIDE SEQUENCE [LARGE SCALE GENOMIC DNA]</scope>
    <source>
        <strain evidence="2">CATC2023</strain>
        <tissue evidence="2">Muscle</tissue>
    </source>
</reference>
<proteinExistence type="predicted"/>
<protein>
    <recommendedName>
        <fullName evidence="1">HAT C-terminal dimerisation domain-containing protein</fullName>
    </recommendedName>
</protein>
<dbReference type="Pfam" id="PF05699">
    <property type="entry name" value="Dimer_Tnp_hAT"/>
    <property type="match status" value="1"/>
</dbReference>
<dbReference type="AlphaFoldDB" id="A0AAW1ZR72"/>
<dbReference type="InterPro" id="IPR008906">
    <property type="entry name" value="HATC_C_dom"/>
</dbReference>
<dbReference type="GO" id="GO:0046983">
    <property type="term" value="F:protein dimerization activity"/>
    <property type="evidence" value="ECO:0007669"/>
    <property type="project" value="InterPro"/>
</dbReference>
<gene>
    <name evidence="2" type="ORF">ABG768_008189</name>
</gene>
<comment type="caution">
    <text evidence="2">The sequence shown here is derived from an EMBL/GenBank/DDBJ whole genome shotgun (WGS) entry which is preliminary data.</text>
</comment>
<dbReference type="EMBL" id="JAWDJR010000015">
    <property type="protein sequence ID" value="KAK9962839.1"/>
    <property type="molecule type" value="Genomic_DNA"/>
</dbReference>
<evidence type="ECO:0000313" key="3">
    <source>
        <dbReference type="Proteomes" id="UP001479290"/>
    </source>
</evidence>
<accession>A0AAW1ZR72</accession>
<evidence type="ECO:0000259" key="1">
    <source>
        <dbReference type="Pfam" id="PF05699"/>
    </source>
</evidence>
<organism evidence="2 3">
    <name type="scientific">Culter alburnus</name>
    <name type="common">Topmouth culter</name>
    <dbReference type="NCBI Taxonomy" id="194366"/>
    <lineage>
        <taxon>Eukaryota</taxon>
        <taxon>Metazoa</taxon>
        <taxon>Chordata</taxon>
        <taxon>Craniata</taxon>
        <taxon>Vertebrata</taxon>
        <taxon>Euteleostomi</taxon>
        <taxon>Actinopterygii</taxon>
        <taxon>Neopterygii</taxon>
        <taxon>Teleostei</taxon>
        <taxon>Ostariophysi</taxon>
        <taxon>Cypriniformes</taxon>
        <taxon>Xenocyprididae</taxon>
        <taxon>Xenocypridinae</taxon>
        <taxon>Culter</taxon>
    </lineage>
</organism>